<dbReference type="RefSeq" id="WP_078715622.1">
    <property type="nucleotide sequence ID" value="NZ_FUYC01000001.1"/>
</dbReference>
<evidence type="ECO:0000256" key="1">
    <source>
        <dbReference type="ARBA" id="ARBA00002442"/>
    </source>
</evidence>
<evidence type="ECO:0000313" key="12">
    <source>
        <dbReference type="Proteomes" id="UP000190027"/>
    </source>
</evidence>
<dbReference type="OrthoDB" id="9778550at2"/>
<accession>A0A1T4W0W2</accession>
<feature type="domain" description="Cytochrome c assembly protein" evidence="10">
    <location>
        <begin position="30"/>
        <end position="165"/>
    </location>
</feature>
<dbReference type="GO" id="GO:0017004">
    <property type="term" value="P:cytochrome complex assembly"/>
    <property type="evidence" value="ECO:0007669"/>
    <property type="project" value="UniProtKB-KW"/>
</dbReference>
<evidence type="ECO:0000256" key="2">
    <source>
        <dbReference type="ARBA" id="ARBA00004141"/>
    </source>
</evidence>
<protein>
    <recommendedName>
        <fullName evidence="4">Heme exporter protein C</fullName>
    </recommendedName>
</protein>
<keyword evidence="8 9" id="KW-0472">Membrane</keyword>
<keyword evidence="5 9" id="KW-0812">Transmembrane</keyword>
<evidence type="ECO:0000313" key="11">
    <source>
        <dbReference type="EMBL" id="SKA70880.1"/>
    </source>
</evidence>
<evidence type="ECO:0000259" key="10">
    <source>
        <dbReference type="Pfam" id="PF01578"/>
    </source>
</evidence>
<keyword evidence="6" id="KW-0201">Cytochrome c-type biogenesis</keyword>
<sequence length="227" mass="25486">MNLNRILTPLALAALAVHQWFIWQYAPVAQSGPVQKIFYLHLPLAWWALVSFFTVFAASILFLWKRSEVWDDLAGAAAEVGVLFSGLALVSGSIWARAEWGHWWLWDPKLTTALIMWYVYAGYLVLRASPLGGERRQIVAAVLGVVAFLDVPLVFFATRLWGGVHPADTARKASGMTGSMWHTVFVGLAAFGVLWLVFLLARRAQRTREKRLDAEMAERLMEDGEGR</sequence>
<name>A0A1T4W0W2_9BACT</name>
<feature type="transmembrane region" description="Helical" evidence="9">
    <location>
        <begin position="138"/>
        <end position="161"/>
    </location>
</feature>
<dbReference type="GO" id="GO:0005886">
    <property type="term" value="C:plasma membrane"/>
    <property type="evidence" value="ECO:0007669"/>
    <property type="project" value="TreeGrafter"/>
</dbReference>
<dbReference type="GO" id="GO:0015232">
    <property type="term" value="F:heme transmembrane transporter activity"/>
    <property type="evidence" value="ECO:0007669"/>
    <property type="project" value="InterPro"/>
</dbReference>
<evidence type="ECO:0000256" key="4">
    <source>
        <dbReference type="ARBA" id="ARBA00016463"/>
    </source>
</evidence>
<feature type="transmembrane region" description="Helical" evidence="9">
    <location>
        <begin position="181"/>
        <end position="201"/>
    </location>
</feature>
<dbReference type="AlphaFoldDB" id="A0A1T4W0W2"/>
<evidence type="ECO:0000256" key="8">
    <source>
        <dbReference type="ARBA" id="ARBA00023136"/>
    </source>
</evidence>
<dbReference type="PANTHER" id="PTHR30071">
    <property type="entry name" value="HEME EXPORTER PROTEIN C"/>
    <property type="match status" value="1"/>
</dbReference>
<reference evidence="11 12" key="1">
    <citation type="submission" date="2017-02" db="EMBL/GenBank/DDBJ databases">
        <authorList>
            <person name="Peterson S.W."/>
        </authorList>
    </citation>
    <scope>NUCLEOTIDE SEQUENCE [LARGE SCALE GENOMIC DNA]</scope>
    <source>
        <strain evidence="11 12">DSM 16080</strain>
    </source>
</reference>
<dbReference type="GO" id="GO:0020037">
    <property type="term" value="F:heme binding"/>
    <property type="evidence" value="ECO:0007669"/>
    <property type="project" value="InterPro"/>
</dbReference>
<feature type="transmembrane region" description="Helical" evidence="9">
    <location>
        <begin position="76"/>
        <end position="98"/>
    </location>
</feature>
<evidence type="ECO:0000256" key="7">
    <source>
        <dbReference type="ARBA" id="ARBA00022989"/>
    </source>
</evidence>
<dbReference type="EMBL" id="FUYC01000001">
    <property type="protein sequence ID" value="SKA70880.1"/>
    <property type="molecule type" value="Genomic_DNA"/>
</dbReference>
<proteinExistence type="inferred from homology"/>
<feature type="transmembrane region" description="Helical" evidence="9">
    <location>
        <begin position="45"/>
        <end position="64"/>
    </location>
</feature>
<keyword evidence="12" id="KW-1185">Reference proteome</keyword>
<organism evidence="11 12">
    <name type="scientific">Paucidesulfovibrio gracilis DSM 16080</name>
    <dbReference type="NCBI Taxonomy" id="1121449"/>
    <lineage>
        <taxon>Bacteria</taxon>
        <taxon>Pseudomonadati</taxon>
        <taxon>Thermodesulfobacteriota</taxon>
        <taxon>Desulfovibrionia</taxon>
        <taxon>Desulfovibrionales</taxon>
        <taxon>Desulfovibrionaceae</taxon>
        <taxon>Paucidesulfovibrio</taxon>
    </lineage>
</organism>
<comment type="subcellular location">
    <subcellularLocation>
        <location evidence="2">Membrane</location>
        <topology evidence="2">Multi-pass membrane protein</topology>
    </subcellularLocation>
</comment>
<feature type="transmembrane region" description="Helical" evidence="9">
    <location>
        <begin position="110"/>
        <end position="126"/>
    </location>
</feature>
<dbReference type="PANTHER" id="PTHR30071:SF1">
    <property type="entry name" value="CYTOCHROME B_B6 PROTEIN-RELATED"/>
    <property type="match status" value="1"/>
</dbReference>
<gene>
    <name evidence="11" type="ORF">SAMN02745704_00022</name>
</gene>
<evidence type="ECO:0000256" key="3">
    <source>
        <dbReference type="ARBA" id="ARBA00005840"/>
    </source>
</evidence>
<dbReference type="PRINTS" id="PR01386">
    <property type="entry name" value="CCMCBIOGNSIS"/>
</dbReference>
<evidence type="ECO:0000256" key="6">
    <source>
        <dbReference type="ARBA" id="ARBA00022748"/>
    </source>
</evidence>
<dbReference type="Pfam" id="PF01578">
    <property type="entry name" value="Cytochrom_C_asm"/>
    <property type="match status" value="1"/>
</dbReference>
<evidence type="ECO:0000256" key="9">
    <source>
        <dbReference type="SAM" id="Phobius"/>
    </source>
</evidence>
<dbReference type="Proteomes" id="UP000190027">
    <property type="component" value="Unassembled WGS sequence"/>
</dbReference>
<comment type="function">
    <text evidence="1">Required for the export of heme to the periplasm for the biogenesis of c-type cytochromes.</text>
</comment>
<keyword evidence="7 9" id="KW-1133">Transmembrane helix</keyword>
<dbReference type="InterPro" id="IPR003557">
    <property type="entry name" value="Cyt_c_biogenesis_CcmC"/>
</dbReference>
<comment type="similarity">
    <text evidence="3">Belongs to the CcmC/CycZ/HelC family.</text>
</comment>
<dbReference type="STRING" id="1121449.SAMN02745704_00022"/>
<dbReference type="InterPro" id="IPR045062">
    <property type="entry name" value="Cyt_c_biogenesis_CcsA/CcmC"/>
</dbReference>
<dbReference type="InterPro" id="IPR002541">
    <property type="entry name" value="Cyt_c_assembly"/>
</dbReference>
<evidence type="ECO:0000256" key="5">
    <source>
        <dbReference type="ARBA" id="ARBA00022692"/>
    </source>
</evidence>